<dbReference type="EMBL" id="CM042014">
    <property type="protein sequence ID" value="KAI3723316.1"/>
    <property type="molecule type" value="Genomic_DNA"/>
</dbReference>
<accession>A0ACB9BMQ6</accession>
<proteinExistence type="predicted"/>
<dbReference type="Proteomes" id="UP001055811">
    <property type="component" value="Linkage Group LG06"/>
</dbReference>
<evidence type="ECO:0000313" key="2">
    <source>
        <dbReference type="Proteomes" id="UP001055811"/>
    </source>
</evidence>
<name>A0ACB9BMQ6_CICIN</name>
<comment type="caution">
    <text evidence="1">The sequence shown here is derived from an EMBL/GenBank/DDBJ whole genome shotgun (WGS) entry which is preliminary data.</text>
</comment>
<reference evidence="2" key="1">
    <citation type="journal article" date="2022" name="Mol. Ecol. Resour.">
        <title>The genomes of chicory, endive, great burdock and yacon provide insights into Asteraceae palaeo-polyploidization history and plant inulin production.</title>
        <authorList>
            <person name="Fan W."/>
            <person name="Wang S."/>
            <person name="Wang H."/>
            <person name="Wang A."/>
            <person name="Jiang F."/>
            <person name="Liu H."/>
            <person name="Zhao H."/>
            <person name="Xu D."/>
            <person name="Zhang Y."/>
        </authorList>
    </citation>
    <scope>NUCLEOTIDE SEQUENCE [LARGE SCALE GENOMIC DNA]</scope>
    <source>
        <strain evidence="2">cv. Punajuju</strain>
    </source>
</reference>
<reference evidence="1 2" key="2">
    <citation type="journal article" date="2022" name="Mol. Ecol. Resour.">
        <title>The genomes of chicory, endive, great burdock and yacon provide insights into Asteraceae paleo-polyploidization history and plant inulin production.</title>
        <authorList>
            <person name="Fan W."/>
            <person name="Wang S."/>
            <person name="Wang H."/>
            <person name="Wang A."/>
            <person name="Jiang F."/>
            <person name="Liu H."/>
            <person name="Zhao H."/>
            <person name="Xu D."/>
            <person name="Zhang Y."/>
        </authorList>
    </citation>
    <scope>NUCLEOTIDE SEQUENCE [LARGE SCALE GENOMIC DNA]</scope>
    <source>
        <strain evidence="2">cv. Punajuju</strain>
        <tissue evidence="1">Leaves</tissue>
    </source>
</reference>
<protein>
    <submittedName>
        <fullName evidence="1">Uncharacterized protein</fullName>
    </submittedName>
</protein>
<sequence length="492" mass="53928">MHPFKVLHLLILISLTTTLIQAQNYSNTCIDKCGEVLIPYPFGIGRDCSLNEWYIVDCNSSIPYLSALNNIEILGVYLNTVTVNISVTNVNCRNPVQTNNLVQSTRHEKNPFLVSGSRNVLVVEGCGNAVIMENGTVVSGCSTTCDNDTISDINNCFGIGCCKTTIPHDLKSFTLNLTGLEKRDGDGTCASAFFVDPNYAGMFSSQSIVEDHIFVPISLSFNEPIIDDCSYTCGEVQIQAPFGIGRSCSLNEWYSIDCNSSIPYLSALNNVEVLEVSLELLTVKVPVISYCENPVQNINLALYPSHAQSPFVVSGDDNIFMFEGCGHAAIVENGSIVAGCSTTCGNDTVSDRNNCFGFGCCQAALPRVVESFTFNLTSLERQARDENCGSAFLVNRKSLNERTFSRQFVPMTLWINQQLPDSERICESCKNQGGICYPSADGTDLGIRCEVERGFCLLDGRLDFSCHFYESSKKSLGVILGKRYSHVLILSF</sequence>
<evidence type="ECO:0000313" key="1">
    <source>
        <dbReference type="EMBL" id="KAI3723316.1"/>
    </source>
</evidence>
<gene>
    <name evidence="1" type="ORF">L2E82_34803</name>
</gene>
<organism evidence="1 2">
    <name type="scientific">Cichorium intybus</name>
    <name type="common">Chicory</name>
    <dbReference type="NCBI Taxonomy" id="13427"/>
    <lineage>
        <taxon>Eukaryota</taxon>
        <taxon>Viridiplantae</taxon>
        <taxon>Streptophyta</taxon>
        <taxon>Embryophyta</taxon>
        <taxon>Tracheophyta</taxon>
        <taxon>Spermatophyta</taxon>
        <taxon>Magnoliopsida</taxon>
        <taxon>eudicotyledons</taxon>
        <taxon>Gunneridae</taxon>
        <taxon>Pentapetalae</taxon>
        <taxon>asterids</taxon>
        <taxon>campanulids</taxon>
        <taxon>Asterales</taxon>
        <taxon>Asteraceae</taxon>
        <taxon>Cichorioideae</taxon>
        <taxon>Cichorieae</taxon>
        <taxon>Cichoriinae</taxon>
        <taxon>Cichorium</taxon>
    </lineage>
</organism>
<keyword evidence="2" id="KW-1185">Reference proteome</keyword>